<accession>A0A409XBN1</accession>
<evidence type="ECO:0000256" key="1">
    <source>
        <dbReference type="ARBA" id="ARBA00004173"/>
    </source>
</evidence>
<protein>
    <recommendedName>
        <fullName evidence="2">RNA helicase</fullName>
        <ecNumber evidence="2">3.6.4.13</ecNumber>
    </recommendedName>
</protein>
<dbReference type="InterPro" id="IPR001650">
    <property type="entry name" value="Helicase_C-like"/>
</dbReference>
<dbReference type="GO" id="GO:0045025">
    <property type="term" value="C:mitochondrial degradosome"/>
    <property type="evidence" value="ECO:0007669"/>
    <property type="project" value="TreeGrafter"/>
</dbReference>
<comment type="caution">
    <text evidence="12">The sequence shown here is derived from an EMBL/GenBank/DDBJ whole genome shotgun (WGS) entry which is preliminary data.</text>
</comment>
<dbReference type="STRING" id="93625.A0A409XBN1"/>
<keyword evidence="8" id="KW-0496">Mitochondrion</keyword>
<sequence>MLRTPNVFTHRLSFMQCIRPDEWLGTRICTFRRHRSGTAVRHRPKARATDLSHPEHQELQKSLRGIESLKKPWETERRPEYRGIDLSRKSHPPMTPKPVDIPVIAETEVLAYFQENIDSWASSQRTQHRLALFGIPGQDSRKLLHTFVNDVEAGRLSDPLNYNYYGLQRFSHKHDRTSIDVIYNTIFFLWASNPENQARLEKHLGVHPKTTDLISQLLEATNRQFPGDEFPNARAIQRKFIMHVGPTNSGKTHHALRALAAAKSGVYAGPLRLLAHEIWNRLNTGQIVPLGVDVDPNDKSGYSGKPEYVKPCNMVTGEEQKLVEGARLLSCTIEMLSFRSHYDVAVIDEIQMIGDESRGGGWTNAVLGLVAKEIHLCGEETAIPIVQDLLRYTGDEIVIRRYERLTPLVVEDKSLDSNVHGVRKGDCIVTFSRRNIFDLKKTVESNTGLKCAVVYGRLPPEVRSEQAALFNDPNSGYDVIIGSDAIGMGLNLKIKRVIFQAMQKFEGGSMAPLPVSSVKQIAGRAGRYGLHQSKVDLGGTTTTLFESDLKRLRGTLPMPYKPLSFARIGTTSQVIGKTLSILPPGTTMHTAVGAAQYIGRLPYFMRYMEFDKIDAVCQFLDSEWHDMSNDDKVMVMYAPIPWRDEKTTTVIKRVLHIHRRDFTVKLEDITRGEVYMETMENIERMMEKQVAKGEAKPVKGKAARAKYMSTLNSLVTLEAFHKLLVFYTWMSFRNSVVYSDMSIAPIKERLEKVLNWSLVDMSRDVTAPMLKPTIREIEPSTNMAAQDVPPTLIIPEMLNDTPLEQTV</sequence>
<dbReference type="Pfam" id="PF22527">
    <property type="entry name" value="DEXQc_Suv3"/>
    <property type="match status" value="1"/>
</dbReference>
<dbReference type="Gene3D" id="1.20.58.1080">
    <property type="match status" value="1"/>
</dbReference>
<reference evidence="12 13" key="1">
    <citation type="journal article" date="2018" name="Evol. Lett.">
        <title>Horizontal gene cluster transfer increased hallucinogenic mushroom diversity.</title>
        <authorList>
            <person name="Reynolds H.T."/>
            <person name="Vijayakumar V."/>
            <person name="Gluck-Thaler E."/>
            <person name="Korotkin H.B."/>
            <person name="Matheny P.B."/>
            <person name="Slot J.C."/>
        </authorList>
    </citation>
    <scope>NUCLEOTIDE SEQUENCE [LARGE SCALE GENOMIC DNA]</scope>
    <source>
        <strain evidence="12 13">2631</strain>
    </source>
</reference>
<dbReference type="FunFam" id="3.40.50.300:FF:000957">
    <property type="entry name" value="ATP-dependent RNA helicase SUV3L, mitochondrial"/>
    <property type="match status" value="1"/>
</dbReference>
<keyword evidence="3" id="KW-0547">Nucleotide-binding</keyword>
<evidence type="ECO:0000256" key="3">
    <source>
        <dbReference type="ARBA" id="ARBA00022741"/>
    </source>
</evidence>
<dbReference type="InterPro" id="IPR050699">
    <property type="entry name" value="RNA-DNA_Helicase"/>
</dbReference>
<dbReference type="PROSITE" id="PS51194">
    <property type="entry name" value="HELICASE_CTER"/>
    <property type="match status" value="1"/>
</dbReference>
<dbReference type="GO" id="GO:0005524">
    <property type="term" value="F:ATP binding"/>
    <property type="evidence" value="ECO:0007669"/>
    <property type="project" value="UniProtKB-KW"/>
</dbReference>
<keyword evidence="5" id="KW-0347">Helicase</keyword>
<dbReference type="SUPFAM" id="SSF52540">
    <property type="entry name" value="P-loop containing nucleoside triphosphate hydrolases"/>
    <property type="match status" value="1"/>
</dbReference>
<evidence type="ECO:0000256" key="2">
    <source>
        <dbReference type="ARBA" id="ARBA00012552"/>
    </source>
</evidence>
<dbReference type="Gene3D" id="3.40.50.300">
    <property type="entry name" value="P-loop containing nucleotide triphosphate hydrolases"/>
    <property type="match status" value="2"/>
</dbReference>
<keyword evidence="7" id="KW-0809">Transit peptide</keyword>
<dbReference type="InterPro" id="IPR044774">
    <property type="entry name" value="Suv3_DEXQc"/>
</dbReference>
<dbReference type="FunCoup" id="A0A409XBN1">
    <property type="interactions" value="329"/>
</dbReference>
<evidence type="ECO:0000256" key="4">
    <source>
        <dbReference type="ARBA" id="ARBA00022801"/>
    </source>
</evidence>
<keyword evidence="13" id="KW-1185">Reference proteome</keyword>
<dbReference type="GO" id="GO:0003724">
    <property type="term" value="F:RNA helicase activity"/>
    <property type="evidence" value="ECO:0007669"/>
    <property type="project" value="UniProtKB-EC"/>
</dbReference>
<dbReference type="InterPro" id="IPR055206">
    <property type="entry name" value="DEXQc_SUV3"/>
</dbReference>
<feature type="compositionally biased region" description="Basic and acidic residues" evidence="10">
    <location>
        <begin position="47"/>
        <end position="60"/>
    </location>
</feature>
<dbReference type="InParanoid" id="A0A409XBN1"/>
<comment type="subcellular location">
    <subcellularLocation>
        <location evidence="1">Mitochondrion</location>
    </subcellularLocation>
</comment>
<evidence type="ECO:0000256" key="9">
    <source>
        <dbReference type="ARBA" id="ARBA00047984"/>
    </source>
</evidence>
<evidence type="ECO:0000256" key="8">
    <source>
        <dbReference type="ARBA" id="ARBA00023128"/>
    </source>
</evidence>
<evidence type="ECO:0000259" key="11">
    <source>
        <dbReference type="PROSITE" id="PS51194"/>
    </source>
</evidence>
<evidence type="ECO:0000313" key="13">
    <source>
        <dbReference type="Proteomes" id="UP000283269"/>
    </source>
</evidence>
<organism evidence="12 13">
    <name type="scientific">Psilocybe cyanescens</name>
    <dbReference type="NCBI Taxonomy" id="93625"/>
    <lineage>
        <taxon>Eukaryota</taxon>
        <taxon>Fungi</taxon>
        <taxon>Dikarya</taxon>
        <taxon>Basidiomycota</taxon>
        <taxon>Agaricomycotina</taxon>
        <taxon>Agaricomycetes</taxon>
        <taxon>Agaricomycetidae</taxon>
        <taxon>Agaricales</taxon>
        <taxon>Agaricineae</taxon>
        <taxon>Strophariaceae</taxon>
        <taxon>Psilocybe</taxon>
    </lineage>
</organism>
<dbReference type="SMART" id="SM00490">
    <property type="entry name" value="HELICc"/>
    <property type="match status" value="1"/>
</dbReference>
<feature type="region of interest" description="Disordered" evidence="10">
    <location>
        <begin position="40"/>
        <end position="60"/>
    </location>
</feature>
<gene>
    <name evidence="12" type="ORF">CVT25_004889</name>
</gene>
<evidence type="ECO:0000313" key="12">
    <source>
        <dbReference type="EMBL" id="PPQ88134.1"/>
    </source>
</evidence>
<dbReference type="PANTHER" id="PTHR12131:SF1">
    <property type="entry name" value="ATP-DEPENDENT RNA HELICASE SUPV3L1, MITOCHONDRIAL-RELATED"/>
    <property type="match status" value="1"/>
</dbReference>
<dbReference type="GO" id="GO:0016787">
    <property type="term" value="F:hydrolase activity"/>
    <property type="evidence" value="ECO:0007669"/>
    <property type="project" value="UniProtKB-KW"/>
</dbReference>
<evidence type="ECO:0000256" key="6">
    <source>
        <dbReference type="ARBA" id="ARBA00022840"/>
    </source>
</evidence>
<name>A0A409XBN1_PSICY</name>
<dbReference type="GO" id="GO:0000965">
    <property type="term" value="P:mitochondrial RNA 3'-end processing"/>
    <property type="evidence" value="ECO:0007669"/>
    <property type="project" value="TreeGrafter"/>
</dbReference>
<keyword evidence="4" id="KW-0378">Hydrolase</keyword>
<dbReference type="Gene3D" id="1.20.272.40">
    <property type="match status" value="1"/>
</dbReference>
<dbReference type="InterPro" id="IPR027417">
    <property type="entry name" value="P-loop_NTPase"/>
</dbReference>
<dbReference type="Proteomes" id="UP000283269">
    <property type="component" value="Unassembled WGS sequence"/>
</dbReference>
<evidence type="ECO:0000256" key="5">
    <source>
        <dbReference type="ARBA" id="ARBA00022806"/>
    </source>
</evidence>
<dbReference type="AlphaFoldDB" id="A0A409XBN1"/>
<evidence type="ECO:0000256" key="10">
    <source>
        <dbReference type="SAM" id="MobiDB-lite"/>
    </source>
</evidence>
<dbReference type="FunFam" id="3.40.50.300:FF:000269">
    <property type="entry name" value="ATP-dependent RNA helicase SUPV3L1, mitochondrial"/>
    <property type="match status" value="1"/>
</dbReference>
<keyword evidence="6" id="KW-0067">ATP-binding</keyword>
<dbReference type="CDD" id="cd17913">
    <property type="entry name" value="DEXQc_Suv3"/>
    <property type="match status" value="1"/>
</dbReference>
<dbReference type="PANTHER" id="PTHR12131">
    <property type="entry name" value="ATP-DEPENDENT RNA AND DNA HELICASE"/>
    <property type="match status" value="1"/>
</dbReference>
<dbReference type="EMBL" id="NHYD01002146">
    <property type="protein sequence ID" value="PPQ88134.1"/>
    <property type="molecule type" value="Genomic_DNA"/>
</dbReference>
<dbReference type="Pfam" id="PF12513">
    <property type="entry name" value="SUV3_C"/>
    <property type="match status" value="1"/>
</dbReference>
<comment type="catalytic activity">
    <reaction evidence="9">
        <text>ATP + H2O = ADP + phosphate + H(+)</text>
        <dbReference type="Rhea" id="RHEA:13065"/>
        <dbReference type="ChEBI" id="CHEBI:15377"/>
        <dbReference type="ChEBI" id="CHEBI:15378"/>
        <dbReference type="ChEBI" id="CHEBI:30616"/>
        <dbReference type="ChEBI" id="CHEBI:43474"/>
        <dbReference type="ChEBI" id="CHEBI:456216"/>
        <dbReference type="EC" id="3.6.4.13"/>
    </reaction>
</comment>
<proteinExistence type="predicted"/>
<dbReference type="OrthoDB" id="6692397at2759"/>
<dbReference type="CDD" id="cd18805">
    <property type="entry name" value="SF2_C_suv3"/>
    <property type="match status" value="1"/>
</dbReference>
<feature type="domain" description="Helicase C-terminal" evidence="11">
    <location>
        <begin position="414"/>
        <end position="564"/>
    </location>
</feature>
<dbReference type="Pfam" id="PF00271">
    <property type="entry name" value="Helicase_C"/>
    <property type="match status" value="1"/>
</dbReference>
<evidence type="ECO:0000256" key="7">
    <source>
        <dbReference type="ARBA" id="ARBA00022946"/>
    </source>
</evidence>
<dbReference type="EC" id="3.6.4.13" evidence="2"/>
<dbReference type="InterPro" id="IPR022192">
    <property type="entry name" value="SUV3_C"/>
</dbReference>